<sequence>MKFRGDKKRHIKFPYSSIEPERTQQAFNGDNRLNELFIRLALMSQLLEKKIKIRGGKKRPINFSYFLAKASFFELASRKKDEISR</sequence>
<proteinExistence type="predicted"/>
<dbReference type="EMBL" id="HE999757">
    <property type="protein sequence ID" value="CCO11689.2"/>
    <property type="molecule type" value="Genomic_DNA"/>
</dbReference>
<dbReference type="STRING" id="1234679.BN424_2249"/>
<name>K8E545_CARML</name>
<evidence type="ECO:0000313" key="2">
    <source>
        <dbReference type="Proteomes" id="UP000000212"/>
    </source>
</evidence>
<accession>K8E545</accession>
<dbReference type="Proteomes" id="UP000000212">
    <property type="component" value="Chromosome"/>
</dbReference>
<gene>
    <name evidence="1" type="ORF">BN424_2249</name>
</gene>
<protein>
    <submittedName>
        <fullName evidence="1">Uncharacterized protein</fullName>
    </submittedName>
</protein>
<dbReference type="HOGENOM" id="CLU_194360_0_0_9"/>
<keyword evidence="2" id="KW-1185">Reference proteome</keyword>
<dbReference type="KEGG" id="cml:BN424_2249"/>
<evidence type="ECO:0000313" key="1">
    <source>
        <dbReference type="EMBL" id="CCO11689.2"/>
    </source>
</evidence>
<dbReference type="AlphaFoldDB" id="K8E545"/>
<organism evidence="1 2">
    <name type="scientific">Carnobacterium maltaromaticum LMA28</name>
    <dbReference type="NCBI Taxonomy" id="1234679"/>
    <lineage>
        <taxon>Bacteria</taxon>
        <taxon>Bacillati</taxon>
        <taxon>Bacillota</taxon>
        <taxon>Bacilli</taxon>
        <taxon>Lactobacillales</taxon>
        <taxon>Carnobacteriaceae</taxon>
        <taxon>Carnobacterium</taxon>
    </lineage>
</organism>
<reference evidence="2" key="1">
    <citation type="journal article" date="2013" name="Genome Announc.">
        <title>Complete Chromosome Sequence of Carnobacterium maltaromaticum LMA 28.</title>
        <authorList>
            <person name="Cailliez-Grimal C."/>
            <person name="Chaillou S."/>
            <person name="Anba-Mondoloni J."/>
            <person name="Loux V."/>
            <person name="Afzal M.I."/>
            <person name="Rahman A."/>
            <person name="Kergourlay G."/>
            <person name="Champomier-Verges M.C."/>
            <person name="Zagorec M."/>
            <person name="Dalgaard P."/>
            <person name="Leisner J.J."/>
            <person name="Prevost H."/>
            <person name="Revol-Junelles A.M."/>
            <person name="Borges F."/>
        </authorList>
    </citation>
    <scope>NUCLEOTIDE SEQUENCE</scope>
    <source>
        <strain evidence="2">LMA28</strain>
    </source>
</reference>